<keyword evidence="3" id="KW-1185">Reference proteome</keyword>
<evidence type="ECO:0000313" key="3">
    <source>
        <dbReference type="Proteomes" id="UP001140949"/>
    </source>
</evidence>
<organism evidence="2 3">
    <name type="scientific">Iris pallida</name>
    <name type="common">Sweet iris</name>
    <dbReference type="NCBI Taxonomy" id="29817"/>
    <lineage>
        <taxon>Eukaryota</taxon>
        <taxon>Viridiplantae</taxon>
        <taxon>Streptophyta</taxon>
        <taxon>Embryophyta</taxon>
        <taxon>Tracheophyta</taxon>
        <taxon>Spermatophyta</taxon>
        <taxon>Magnoliopsida</taxon>
        <taxon>Liliopsida</taxon>
        <taxon>Asparagales</taxon>
        <taxon>Iridaceae</taxon>
        <taxon>Iridoideae</taxon>
        <taxon>Irideae</taxon>
        <taxon>Iris</taxon>
    </lineage>
</organism>
<accession>A0AAX6GWC2</accession>
<gene>
    <name evidence="2" type="ORF">M6B38_341955</name>
</gene>
<evidence type="ECO:0000313" key="2">
    <source>
        <dbReference type="EMBL" id="KAJ6832852.1"/>
    </source>
</evidence>
<feature type="region of interest" description="Disordered" evidence="1">
    <location>
        <begin position="1"/>
        <end position="35"/>
    </location>
</feature>
<evidence type="ECO:0000256" key="1">
    <source>
        <dbReference type="SAM" id="MobiDB-lite"/>
    </source>
</evidence>
<comment type="caution">
    <text evidence="2">The sequence shown here is derived from an EMBL/GenBank/DDBJ whole genome shotgun (WGS) entry which is preliminary data.</text>
</comment>
<protein>
    <submittedName>
        <fullName evidence="2">Uncharacterized protein</fullName>
    </submittedName>
</protein>
<name>A0AAX6GWC2_IRIPA</name>
<proteinExistence type="predicted"/>
<reference evidence="2" key="2">
    <citation type="submission" date="2023-04" db="EMBL/GenBank/DDBJ databases">
        <authorList>
            <person name="Bruccoleri R.E."/>
            <person name="Oakeley E.J."/>
            <person name="Faust A.-M."/>
            <person name="Dessus-Babus S."/>
            <person name="Altorfer M."/>
            <person name="Burckhardt D."/>
            <person name="Oertli M."/>
            <person name="Naumann U."/>
            <person name="Petersen F."/>
            <person name="Wong J."/>
        </authorList>
    </citation>
    <scope>NUCLEOTIDE SEQUENCE</scope>
    <source>
        <strain evidence="2">GSM-AAB239-AS_SAM_17_03QT</strain>
        <tissue evidence="2">Leaf</tissue>
    </source>
</reference>
<reference evidence="2" key="1">
    <citation type="journal article" date="2023" name="GigaByte">
        <title>Genome assembly of the bearded iris, Iris pallida Lam.</title>
        <authorList>
            <person name="Bruccoleri R.E."/>
            <person name="Oakeley E.J."/>
            <person name="Faust A.M.E."/>
            <person name="Altorfer M."/>
            <person name="Dessus-Babus S."/>
            <person name="Burckhardt D."/>
            <person name="Oertli M."/>
            <person name="Naumann U."/>
            <person name="Petersen F."/>
            <person name="Wong J."/>
        </authorList>
    </citation>
    <scope>NUCLEOTIDE SEQUENCE</scope>
    <source>
        <strain evidence="2">GSM-AAB239-AS_SAM_17_03QT</strain>
    </source>
</reference>
<dbReference type="EMBL" id="JANAVB010015600">
    <property type="protein sequence ID" value="KAJ6832852.1"/>
    <property type="molecule type" value="Genomic_DNA"/>
</dbReference>
<dbReference type="AlphaFoldDB" id="A0AAX6GWC2"/>
<sequence length="35" mass="3465">MPRSHSRPRPSAPPATAAVLAGQPVGPLTVGTLSS</sequence>
<dbReference type="Proteomes" id="UP001140949">
    <property type="component" value="Unassembled WGS sequence"/>
</dbReference>